<dbReference type="Pfam" id="PF00172">
    <property type="entry name" value="Zn_clus"/>
    <property type="match status" value="1"/>
</dbReference>
<keyword evidence="2 6" id="KW-0349">Heme</keyword>
<organism evidence="10 11">
    <name type="scientific">Fusarium albosuccineum</name>
    <dbReference type="NCBI Taxonomy" id="1237068"/>
    <lineage>
        <taxon>Eukaryota</taxon>
        <taxon>Fungi</taxon>
        <taxon>Dikarya</taxon>
        <taxon>Ascomycota</taxon>
        <taxon>Pezizomycotina</taxon>
        <taxon>Sordariomycetes</taxon>
        <taxon>Hypocreomycetidae</taxon>
        <taxon>Hypocreales</taxon>
        <taxon>Nectriaceae</taxon>
        <taxon>Fusarium</taxon>
        <taxon>Fusarium decemcellulare species complex</taxon>
    </lineage>
</organism>
<evidence type="ECO:0000256" key="5">
    <source>
        <dbReference type="ARBA" id="ARBA00023242"/>
    </source>
</evidence>
<dbReference type="InterPro" id="IPR001138">
    <property type="entry name" value="Zn2Cys6_DnaBD"/>
</dbReference>
<dbReference type="Gene3D" id="1.10.630.10">
    <property type="entry name" value="Cytochrome P450"/>
    <property type="match status" value="1"/>
</dbReference>
<keyword evidence="4 6" id="KW-0408">Iron</keyword>
<evidence type="ECO:0000256" key="1">
    <source>
        <dbReference type="ARBA" id="ARBA00001971"/>
    </source>
</evidence>
<name>A0A8H4PBH3_9HYPO</name>
<dbReference type="CDD" id="cd12148">
    <property type="entry name" value="fungal_TF_MHR"/>
    <property type="match status" value="1"/>
</dbReference>
<dbReference type="InterPro" id="IPR017972">
    <property type="entry name" value="Cyt_P450_CS"/>
</dbReference>
<feature type="region of interest" description="Disordered" evidence="7">
    <location>
        <begin position="632"/>
        <end position="714"/>
    </location>
</feature>
<evidence type="ECO:0000256" key="2">
    <source>
        <dbReference type="ARBA" id="ARBA00022617"/>
    </source>
</evidence>
<evidence type="ECO:0000256" key="3">
    <source>
        <dbReference type="ARBA" id="ARBA00022723"/>
    </source>
</evidence>
<dbReference type="GO" id="GO:0008270">
    <property type="term" value="F:zinc ion binding"/>
    <property type="evidence" value="ECO:0007669"/>
    <property type="project" value="InterPro"/>
</dbReference>
<dbReference type="PRINTS" id="PR00463">
    <property type="entry name" value="EP450I"/>
</dbReference>
<dbReference type="InterPro" id="IPR036864">
    <property type="entry name" value="Zn2-C6_fun-type_DNA-bd_sf"/>
</dbReference>
<dbReference type="GO" id="GO:0004497">
    <property type="term" value="F:monooxygenase activity"/>
    <property type="evidence" value="ECO:0007669"/>
    <property type="project" value="InterPro"/>
</dbReference>
<dbReference type="PRINTS" id="PR00385">
    <property type="entry name" value="P450"/>
</dbReference>
<evidence type="ECO:0000256" key="6">
    <source>
        <dbReference type="PIRSR" id="PIRSR602401-1"/>
    </source>
</evidence>
<dbReference type="InterPro" id="IPR036396">
    <property type="entry name" value="Cyt_P450_sf"/>
</dbReference>
<sequence length="1386" mass="156251">MAALLYLVSLCSLALAIAYKALRCLYNVFFSPLKNVPGPTLARFTDLWYLNRVRGGQFERDNINIHRKYGPIVRYGPNRYSFDHPEAARIIYGVGLADKFAKSSFYRAFAVPNADQPSLFAHEHIKEHAQIRRLYQSTHAMSALISYEDFVDECADLFDQRLREMAGDDKSSGLLVDIGSWFQCYAFDVISMITYSKRLGFLDHGVDIAGIMASLEGFLAYASIVGIYSWIHPFLFTLRNLFASSGSGIQYVIQYTERLLKEHQSKPKNLDTENEDTQRMDFLSKYAARHRKDPATYNYWYVLSGCSSNMTAGSDTTGISLSAILFFLMKNPRVAEKLRQEIAEHQPRAADTRCFSFKETQEMQYLHAVLKEALRLHPAVGLPLERVVPKGGATIAGQFFPEGTIVGVNTWVEHANPVIFGPDPEVFRPERWIESDKQKLDAMNRHWMPFGMGARTCIGRHVSTMEIFKLIPRIVRDFDFTFPGNNVAAGELKTNNRWFVKPKGFKVHITASANSITSTAPAKNHAGNLRQQRNFRPVVSEAINLDDSDVHQHISPFSEETITSAIYGHTPKRSPSHAPIAARPLPGYPDHQDPILSRRRVAQACRACNTSKVRCDGQRPCRRCRRQHNECHYAPHSKRKASEASLDRSLAQPKTAKATNSPRSPLSPPMAVPNSASGVTRAGTHAVPGRYQTSLPRRDNMPPIEPLLETSESSSQVNHAYVPFDVSDMFLDFHPTNNTATPSLFPGDTFESHNWLDYNTNETFMSFLLQDDPSLEAINNRGLDQAELRCLLPTALSDPPVSATMAQSDVAELYSRSHSPAIDQDAVEPRQYHPVSIEVDAQLIFPDMTQVPTEDVDQENLAHVDEVSDDVCDKMTQAATELQSTAYFPPFMRLRIPPGPIVNAWVQLYFDYFHPVMPILHKATFSSPKRHWLLVFTVAAIGAQFSGMKESLACSRAMHELVRRKTSSMCEQLNSVARELWMTQSILLNHIGLMYAGERRSLELAEILQALLTTLGRKKRLFTDMFPIDKFSKLQLPLTQKWQIWLLDEERRRAGFAIWLLDSAYDSHFDLSRLMKLSELQISLPQPDGRWGASTAQTWAGFPSLEANSLPTMEKLIASNAWKSVWPQTNTLGKQVILQHLTDIIKDQNATQFGVPGFSDHDKLLAANVLTELLALEDNENIERSIDEVKSATTHQIITLSALTMHNTPTPNLLFTVVQFIYAKLETAEWAQLGDKWSAFSTQGRLGCFYAARILQVVRCSHCTYFGTPVSLLRAVLVLWLYSALSERFGDDFVCSRPGPVVVLGPKPLDNVDTTGWVAHGWNRVNLPGIGNFLRRQGRLRLLDDAIVLMQSLKAWGISSTYAHILFRVRASEHLQKEAHQQCDRM</sequence>
<proteinExistence type="predicted"/>
<dbReference type="InterPro" id="IPR007219">
    <property type="entry name" value="XnlR_reg_dom"/>
</dbReference>
<dbReference type="GO" id="GO:0000981">
    <property type="term" value="F:DNA-binding transcription factor activity, RNA polymerase II-specific"/>
    <property type="evidence" value="ECO:0007669"/>
    <property type="project" value="InterPro"/>
</dbReference>
<keyword evidence="8" id="KW-0732">Signal</keyword>
<comment type="caution">
    <text evidence="10">The sequence shown here is derived from an EMBL/GenBank/DDBJ whole genome shotgun (WGS) entry which is preliminary data.</text>
</comment>
<dbReference type="GO" id="GO:0005506">
    <property type="term" value="F:iron ion binding"/>
    <property type="evidence" value="ECO:0007669"/>
    <property type="project" value="InterPro"/>
</dbReference>
<keyword evidence="3 6" id="KW-0479">Metal-binding</keyword>
<feature type="signal peptide" evidence="8">
    <location>
        <begin position="1"/>
        <end position="18"/>
    </location>
</feature>
<gene>
    <name evidence="10" type="ORF">FALBO_6743</name>
</gene>
<dbReference type="GO" id="GO:0003677">
    <property type="term" value="F:DNA binding"/>
    <property type="evidence" value="ECO:0007669"/>
    <property type="project" value="InterPro"/>
</dbReference>
<dbReference type="OrthoDB" id="10018191at2759"/>
<dbReference type="SUPFAM" id="SSF57701">
    <property type="entry name" value="Zn2/Cys6 DNA-binding domain"/>
    <property type="match status" value="1"/>
</dbReference>
<evidence type="ECO:0000259" key="9">
    <source>
        <dbReference type="PROSITE" id="PS50048"/>
    </source>
</evidence>
<dbReference type="FunFam" id="1.10.630.10:FF:000050">
    <property type="entry name" value="Cytochrome P450 monooxygenase"/>
    <property type="match status" value="1"/>
</dbReference>
<feature type="chain" id="PRO_5034626777" evidence="8">
    <location>
        <begin position="19"/>
        <end position="1386"/>
    </location>
</feature>
<dbReference type="CDD" id="cd11060">
    <property type="entry name" value="CYP57A1-like"/>
    <property type="match status" value="1"/>
</dbReference>
<feature type="binding site" description="axial binding residue" evidence="6">
    <location>
        <position position="457"/>
    </location>
    <ligand>
        <name>heme</name>
        <dbReference type="ChEBI" id="CHEBI:30413"/>
    </ligand>
    <ligandPart>
        <name>Fe</name>
        <dbReference type="ChEBI" id="CHEBI:18248"/>
    </ligandPart>
</feature>
<accession>A0A8H4PBH3</accession>
<dbReference type="SUPFAM" id="SSF48264">
    <property type="entry name" value="Cytochrome P450"/>
    <property type="match status" value="1"/>
</dbReference>
<evidence type="ECO:0000256" key="8">
    <source>
        <dbReference type="SAM" id="SignalP"/>
    </source>
</evidence>
<evidence type="ECO:0000313" key="11">
    <source>
        <dbReference type="Proteomes" id="UP000554235"/>
    </source>
</evidence>
<dbReference type="PANTHER" id="PTHR24305">
    <property type="entry name" value="CYTOCHROME P450"/>
    <property type="match status" value="1"/>
</dbReference>
<evidence type="ECO:0000256" key="7">
    <source>
        <dbReference type="SAM" id="MobiDB-lite"/>
    </source>
</evidence>
<dbReference type="InterPro" id="IPR050121">
    <property type="entry name" value="Cytochrome_P450_monoxygenase"/>
</dbReference>
<dbReference type="Gene3D" id="4.10.240.10">
    <property type="entry name" value="Zn(2)-C6 fungal-type DNA-binding domain"/>
    <property type="match status" value="1"/>
</dbReference>
<dbReference type="Proteomes" id="UP000554235">
    <property type="component" value="Unassembled WGS sequence"/>
</dbReference>
<dbReference type="GO" id="GO:0016705">
    <property type="term" value="F:oxidoreductase activity, acting on paired donors, with incorporation or reduction of molecular oxygen"/>
    <property type="evidence" value="ECO:0007669"/>
    <property type="project" value="InterPro"/>
</dbReference>
<feature type="region of interest" description="Disordered" evidence="7">
    <location>
        <begin position="568"/>
        <end position="593"/>
    </location>
</feature>
<dbReference type="InterPro" id="IPR001128">
    <property type="entry name" value="Cyt_P450"/>
</dbReference>
<dbReference type="PROSITE" id="PS50048">
    <property type="entry name" value="ZN2_CY6_FUNGAL_2"/>
    <property type="match status" value="1"/>
</dbReference>
<keyword evidence="5" id="KW-0539">Nucleus</keyword>
<dbReference type="PROSITE" id="PS00086">
    <property type="entry name" value="CYTOCHROME_P450"/>
    <property type="match status" value="1"/>
</dbReference>
<dbReference type="GO" id="GO:0006351">
    <property type="term" value="P:DNA-templated transcription"/>
    <property type="evidence" value="ECO:0007669"/>
    <property type="project" value="InterPro"/>
</dbReference>
<feature type="domain" description="Zn(2)-C6 fungal-type" evidence="9">
    <location>
        <begin position="604"/>
        <end position="633"/>
    </location>
</feature>
<keyword evidence="11" id="KW-1185">Reference proteome</keyword>
<dbReference type="EMBL" id="JAADYS010000879">
    <property type="protein sequence ID" value="KAF4466395.1"/>
    <property type="molecule type" value="Genomic_DNA"/>
</dbReference>
<comment type="cofactor">
    <cofactor evidence="1 6">
        <name>heme</name>
        <dbReference type="ChEBI" id="CHEBI:30413"/>
    </cofactor>
</comment>
<evidence type="ECO:0000256" key="4">
    <source>
        <dbReference type="ARBA" id="ARBA00023004"/>
    </source>
</evidence>
<dbReference type="Pfam" id="PF04082">
    <property type="entry name" value="Fungal_trans"/>
    <property type="match status" value="1"/>
</dbReference>
<evidence type="ECO:0000313" key="10">
    <source>
        <dbReference type="EMBL" id="KAF4466395.1"/>
    </source>
</evidence>
<dbReference type="GO" id="GO:0020037">
    <property type="term" value="F:heme binding"/>
    <property type="evidence" value="ECO:0007669"/>
    <property type="project" value="InterPro"/>
</dbReference>
<dbReference type="PANTHER" id="PTHR24305:SF190">
    <property type="entry name" value="P450, PUTATIVE (EUROFUNG)-RELATED"/>
    <property type="match status" value="1"/>
</dbReference>
<dbReference type="SMART" id="SM00066">
    <property type="entry name" value="GAL4"/>
    <property type="match status" value="1"/>
</dbReference>
<protein>
    <submittedName>
        <fullName evidence="10">Zinc finger rst2</fullName>
    </submittedName>
</protein>
<dbReference type="Pfam" id="PF00067">
    <property type="entry name" value="p450"/>
    <property type="match status" value="1"/>
</dbReference>
<dbReference type="InterPro" id="IPR002401">
    <property type="entry name" value="Cyt_P450_E_grp-I"/>
</dbReference>
<reference evidence="10 11" key="1">
    <citation type="submission" date="2020-01" db="EMBL/GenBank/DDBJ databases">
        <title>Identification and distribution of gene clusters putatively required for synthesis of sphingolipid metabolism inhibitors in phylogenetically diverse species of the filamentous fungus Fusarium.</title>
        <authorList>
            <person name="Kim H.-S."/>
            <person name="Busman M."/>
            <person name="Brown D.W."/>
            <person name="Divon H."/>
            <person name="Uhlig S."/>
            <person name="Proctor R.H."/>
        </authorList>
    </citation>
    <scope>NUCLEOTIDE SEQUENCE [LARGE SCALE GENOMIC DNA]</scope>
    <source>
        <strain evidence="10 11">NRRL 20459</strain>
    </source>
</reference>